<organism evidence="1 2">
    <name type="scientific">Pendulispora rubella</name>
    <dbReference type="NCBI Taxonomy" id="2741070"/>
    <lineage>
        <taxon>Bacteria</taxon>
        <taxon>Pseudomonadati</taxon>
        <taxon>Myxococcota</taxon>
        <taxon>Myxococcia</taxon>
        <taxon>Myxococcales</taxon>
        <taxon>Sorangiineae</taxon>
        <taxon>Pendulisporaceae</taxon>
        <taxon>Pendulispora</taxon>
    </lineage>
</organism>
<keyword evidence="2" id="KW-1185">Reference proteome</keyword>
<sequence>MRVLSLESSPLHEITYLAAASGGGTETRRLPVLRASVDALPADLDGLLLTSDLQGVAPLALEDGAVGLLGEVLAEDWRMFSETGALPSPGGVGVVLAGDLYSEPAANKRKLVAGGRCSTSMDGPFCSRAANESLHRVIQLGDCRSGRTRATMRYCHGRTAKHG</sequence>
<name>A0ABZ2LAS4_9BACT</name>
<dbReference type="RefSeq" id="WP_394836544.1">
    <property type="nucleotide sequence ID" value="NZ_CP089929.1"/>
</dbReference>
<protein>
    <submittedName>
        <fullName evidence="1">Uncharacterized protein</fullName>
    </submittedName>
</protein>
<accession>A0ABZ2LAS4</accession>
<reference evidence="1" key="1">
    <citation type="submission" date="2021-12" db="EMBL/GenBank/DDBJ databases">
        <title>Discovery of the Pendulisporaceae a myxobacterial family with distinct sporulation behavior and unique specialized metabolism.</title>
        <authorList>
            <person name="Garcia R."/>
            <person name="Popoff A."/>
            <person name="Bader C.D."/>
            <person name="Loehr J."/>
            <person name="Walesch S."/>
            <person name="Walt C."/>
            <person name="Boldt J."/>
            <person name="Bunk B."/>
            <person name="Haeckl F.J.F.P.J."/>
            <person name="Gunesch A.P."/>
            <person name="Birkelbach J."/>
            <person name="Nuebel U."/>
            <person name="Pietschmann T."/>
            <person name="Bach T."/>
            <person name="Mueller R."/>
        </authorList>
    </citation>
    <scope>NUCLEOTIDE SEQUENCE</scope>
    <source>
        <strain evidence="1">MSr11367</strain>
    </source>
</reference>
<gene>
    <name evidence="1" type="ORF">LVJ94_06510</name>
</gene>
<dbReference type="Proteomes" id="UP001374803">
    <property type="component" value="Chromosome"/>
</dbReference>
<evidence type="ECO:0000313" key="2">
    <source>
        <dbReference type="Proteomes" id="UP001374803"/>
    </source>
</evidence>
<evidence type="ECO:0000313" key="1">
    <source>
        <dbReference type="EMBL" id="WXB06886.1"/>
    </source>
</evidence>
<dbReference type="EMBL" id="CP089983">
    <property type="protein sequence ID" value="WXB06886.1"/>
    <property type="molecule type" value="Genomic_DNA"/>
</dbReference>
<proteinExistence type="predicted"/>